<feature type="region of interest" description="Disordered" evidence="6">
    <location>
        <begin position="30"/>
        <end position="58"/>
    </location>
</feature>
<organism evidence="7 8">
    <name type="scientific">Cyclotella atomus</name>
    <dbReference type="NCBI Taxonomy" id="382360"/>
    <lineage>
        <taxon>Eukaryota</taxon>
        <taxon>Sar</taxon>
        <taxon>Stramenopiles</taxon>
        <taxon>Ochrophyta</taxon>
        <taxon>Bacillariophyta</taxon>
        <taxon>Coscinodiscophyceae</taxon>
        <taxon>Thalassiosirophycidae</taxon>
        <taxon>Stephanodiscales</taxon>
        <taxon>Stephanodiscaceae</taxon>
        <taxon>Cyclotella</taxon>
    </lineage>
</organism>
<dbReference type="PANTHER" id="PTHR23427">
    <property type="entry name" value="SURFEIT LOCUS PROTEIN"/>
    <property type="match status" value="1"/>
</dbReference>
<gene>
    <name evidence="7" type="ORF">ACHAWO_013657</name>
</gene>
<dbReference type="EMBL" id="JALLPJ020000962">
    <property type="protein sequence ID" value="KAL3778960.1"/>
    <property type="molecule type" value="Genomic_DNA"/>
</dbReference>
<dbReference type="Proteomes" id="UP001530400">
    <property type="component" value="Unassembled WGS sequence"/>
</dbReference>
<comment type="function">
    <text evidence="5">Probably involved in the biogenesis of the COX complex.</text>
</comment>
<evidence type="ECO:0000256" key="4">
    <source>
        <dbReference type="ARBA" id="ARBA00023136"/>
    </source>
</evidence>
<keyword evidence="4" id="KW-0472">Membrane</keyword>
<dbReference type="GO" id="GO:0005743">
    <property type="term" value="C:mitochondrial inner membrane"/>
    <property type="evidence" value="ECO:0007669"/>
    <property type="project" value="UniProtKB-SubCell"/>
</dbReference>
<keyword evidence="8" id="KW-1185">Reference proteome</keyword>
<dbReference type="Pfam" id="PF02104">
    <property type="entry name" value="SURF1"/>
    <property type="match status" value="2"/>
</dbReference>
<name>A0ABD3NSG1_9STRA</name>
<evidence type="ECO:0000256" key="6">
    <source>
        <dbReference type="SAM" id="MobiDB-lite"/>
    </source>
</evidence>
<evidence type="ECO:0000256" key="1">
    <source>
        <dbReference type="ARBA" id="ARBA00004370"/>
    </source>
</evidence>
<feature type="region of interest" description="Disordered" evidence="6">
    <location>
        <begin position="288"/>
        <end position="308"/>
    </location>
</feature>
<proteinExistence type="inferred from homology"/>
<evidence type="ECO:0000313" key="7">
    <source>
        <dbReference type="EMBL" id="KAL3778960.1"/>
    </source>
</evidence>
<dbReference type="PROSITE" id="PS50895">
    <property type="entry name" value="SURF1"/>
    <property type="match status" value="1"/>
</dbReference>
<keyword evidence="5" id="KW-0496">Mitochondrion</keyword>
<sequence length="401" mass="44330">MHHLICRRLKAAPKGPYSLHLLLNQPPKRLVSSSRPSCHLRRSETAPETLASHAQTPPPLLPATSAVSNEGVSLGSIFFTSLCAITFGLGVWQTQRYFEKVELVKKREEDLKLDALSYTEWMASKGDKLDSSSDGRDDKQRSYRLVSLKGSFQHSNQVLIGPRGPPPGALAESGPNSGRGGGGGMSSSMQGYWVLTPFIIAGDNDTDAQSVGDQSTGKRGWFGLLKGKHQKSDTEAKLDNQTLIAKEQTIVWVNRGWIPRHYISKDLKILQPWSQPQGTVEIMTMESETEKAGRFSPPSRLETIKNEPNDNDGRIQKLLWLDRQAIAEMTSCPLGSEPPLFVQISDATTDEIKTTFPVRSSREYVGEFKVTPEVHLGYATTWFGLSGAGVLMTRKLLRKGR</sequence>
<keyword evidence="2" id="KW-0812">Transmembrane</keyword>
<evidence type="ECO:0000256" key="2">
    <source>
        <dbReference type="ARBA" id="ARBA00022692"/>
    </source>
</evidence>
<dbReference type="InterPro" id="IPR002994">
    <property type="entry name" value="Surf1/Shy1"/>
</dbReference>
<evidence type="ECO:0000256" key="3">
    <source>
        <dbReference type="ARBA" id="ARBA00022989"/>
    </source>
</evidence>
<dbReference type="PANTHER" id="PTHR23427:SF2">
    <property type="entry name" value="SURFEIT LOCUS PROTEIN 1"/>
    <property type="match status" value="1"/>
</dbReference>
<keyword evidence="3" id="KW-1133">Transmembrane helix</keyword>
<comment type="similarity">
    <text evidence="5">Belongs to the SURF1 family.</text>
</comment>
<comment type="subcellular location">
    <subcellularLocation>
        <location evidence="1">Membrane</location>
    </subcellularLocation>
    <subcellularLocation>
        <location evidence="5">Mitochondrion inner membrane</location>
        <topology evidence="5">Multi-pass membrane protein</topology>
    </subcellularLocation>
</comment>
<dbReference type="InterPro" id="IPR045214">
    <property type="entry name" value="Surf1/Surf4"/>
</dbReference>
<keyword evidence="5" id="KW-0999">Mitochondrion inner membrane</keyword>
<feature type="region of interest" description="Disordered" evidence="6">
    <location>
        <begin position="156"/>
        <end position="185"/>
    </location>
</feature>
<comment type="caution">
    <text evidence="7">The sequence shown here is derived from an EMBL/GenBank/DDBJ whole genome shotgun (WGS) entry which is preliminary data.</text>
</comment>
<evidence type="ECO:0000313" key="8">
    <source>
        <dbReference type="Proteomes" id="UP001530400"/>
    </source>
</evidence>
<evidence type="ECO:0000256" key="5">
    <source>
        <dbReference type="RuleBase" id="RU363076"/>
    </source>
</evidence>
<reference evidence="7 8" key="1">
    <citation type="submission" date="2024-10" db="EMBL/GenBank/DDBJ databases">
        <title>Updated reference genomes for cyclostephanoid diatoms.</title>
        <authorList>
            <person name="Roberts W.R."/>
            <person name="Alverson A.J."/>
        </authorList>
    </citation>
    <scope>NUCLEOTIDE SEQUENCE [LARGE SCALE GENOMIC DNA]</scope>
    <source>
        <strain evidence="7 8">AJA010-31</strain>
    </source>
</reference>
<accession>A0ABD3NSG1</accession>
<dbReference type="AlphaFoldDB" id="A0ABD3NSG1"/>
<protein>
    <recommendedName>
        <fullName evidence="5">SURF1-like protein</fullName>
    </recommendedName>
</protein>
<dbReference type="CDD" id="cd06662">
    <property type="entry name" value="SURF1"/>
    <property type="match status" value="1"/>
</dbReference>